<organism evidence="7 9">
    <name type="scientific">Paracoccus sanguinis</name>
    <dbReference type="NCBI Taxonomy" id="1545044"/>
    <lineage>
        <taxon>Bacteria</taxon>
        <taxon>Pseudomonadati</taxon>
        <taxon>Pseudomonadota</taxon>
        <taxon>Alphaproteobacteria</taxon>
        <taxon>Rhodobacterales</taxon>
        <taxon>Paracoccaceae</taxon>
        <taxon>Paracoccus</taxon>
    </lineage>
</organism>
<dbReference type="RefSeq" id="WP_036706425.1">
    <property type="nucleotide sequence ID" value="NZ_FNNA01000001.1"/>
</dbReference>
<evidence type="ECO:0000313" key="10">
    <source>
        <dbReference type="Proteomes" id="UP000182944"/>
    </source>
</evidence>
<dbReference type="STRING" id="1545044.SAMN05444276_101468"/>
<keyword evidence="4 5" id="KW-0472">Membrane</keyword>
<keyword evidence="3 5" id="KW-1133">Transmembrane helix</keyword>
<dbReference type="InterPro" id="IPR006977">
    <property type="entry name" value="Yip1_dom"/>
</dbReference>
<accession>A0A099FZ79</accession>
<reference evidence="8" key="4">
    <citation type="submission" date="2016-10" db="EMBL/GenBank/DDBJ databases">
        <authorList>
            <person name="de Groot N.N."/>
        </authorList>
    </citation>
    <scope>NUCLEOTIDE SEQUENCE [LARGE SCALE GENOMIC DNA]</scope>
    <source>
        <strain evidence="8">DSM 29303</strain>
    </source>
</reference>
<feature type="transmembrane region" description="Helical" evidence="5">
    <location>
        <begin position="132"/>
        <end position="153"/>
    </location>
</feature>
<dbReference type="EMBL" id="JRKQ01000002">
    <property type="protein sequence ID" value="KGJ23633.1"/>
    <property type="molecule type" value="Genomic_DNA"/>
</dbReference>
<name>A0A099FZ79_9RHOB</name>
<evidence type="ECO:0000256" key="3">
    <source>
        <dbReference type="ARBA" id="ARBA00022989"/>
    </source>
</evidence>
<feature type="domain" description="Yip1" evidence="6">
    <location>
        <begin position="8"/>
        <end position="176"/>
    </location>
</feature>
<proteinExistence type="predicted"/>
<evidence type="ECO:0000256" key="4">
    <source>
        <dbReference type="ARBA" id="ARBA00023136"/>
    </source>
</evidence>
<reference evidence="10" key="3">
    <citation type="submission" date="2016-10" db="EMBL/GenBank/DDBJ databases">
        <authorList>
            <person name="Varghese N."/>
            <person name="Submissions S."/>
        </authorList>
    </citation>
    <scope>NUCLEOTIDE SEQUENCE [LARGE SCALE GENOMIC DNA]</scope>
    <source>
        <strain evidence="10">DSM 29303</strain>
    </source>
</reference>
<feature type="transmembrane region" description="Helical" evidence="5">
    <location>
        <begin position="160"/>
        <end position="187"/>
    </location>
</feature>
<protein>
    <submittedName>
        <fullName evidence="8">Yip1 domain-containing protein</fullName>
    </submittedName>
</protein>
<reference evidence="7 9" key="1">
    <citation type="submission" date="2014-09" db="EMBL/GenBank/DDBJ databases">
        <authorList>
            <person name="McGinnis J.M."/>
            <person name="Wolfgang W.J."/>
        </authorList>
    </citation>
    <scope>NUCLEOTIDE SEQUENCE [LARGE SCALE GENOMIC DNA]</scope>
    <source>
        <strain evidence="7 9">5503</strain>
    </source>
</reference>
<accession>A0A099GNI8</accession>
<evidence type="ECO:0000313" key="9">
    <source>
        <dbReference type="Proteomes" id="UP000029858"/>
    </source>
</evidence>
<feature type="transmembrane region" description="Helical" evidence="5">
    <location>
        <begin position="68"/>
        <end position="90"/>
    </location>
</feature>
<feature type="transmembrane region" description="Helical" evidence="5">
    <location>
        <begin position="29"/>
        <end position="48"/>
    </location>
</feature>
<reference evidence="7 9" key="2">
    <citation type="submission" date="2014-10" db="EMBL/GenBank/DDBJ databases">
        <title>Paracoccus sanguinis sp. nov., isolated from clinical specimens of New York State patients.</title>
        <authorList>
            <person name="Mingle L.A."/>
            <person name="Cole J.A."/>
            <person name="Lapierre P."/>
            <person name="Musser K.A."/>
        </authorList>
    </citation>
    <scope>NUCLEOTIDE SEQUENCE [LARGE SCALE GENOMIC DNA]</scope>
    <source>
        <strain evidence="7 9">5503</strain>
    </source>
</reference>
<dbReference type="AlphaFoldDB" id="A0A099FZ79"/>
<evidence type="ECO:0000259" key="6">
    <source>
        <dbReference type="Pfam" id="PF04893"/>
    </source>
</evidence>
<evidence type="ECO:0000256" key="5">
    <source>
        <dbReference type="SAM" id="Phobius"/>
    </source>
</evidence>
<evidence type="ECO:0000256" key="1">
    <source>
        <dbReference type="ARBA" id="ARBA00004141"/>
    </source>
</evidence>
<sequence>MIPLIKLTLRNPLIAWQQLRRLPLTTGDAWSLVLATAALSAVLSWLGAQLLPGSAEGAGVLAALAREPMAMAGVQVASATLAAFLLAEVGRIFGGTGKFGDALLAIGWVEAVLITLQALQLVLTVVLPPLGALVGLATLLIAAYLIVAMTMAVHGFRNPFFVVLGIFGTVMLTSLLMSMLAATLGLIPGVPT</sequence>
<dbReference type="Proteomes" id="UP000182944">
    <property type="component" value="Unassembled WGS sequence"/>
</dbReference>
<keyword evidence="2 5" id="KW-0812">Transmembrane</keyword>
<evidence type="ECO:0000256" key="2">
    <source>
        <dbReference type="ARBA" id="ARBA00022692"/>
    </source>
</evidence>
<feature type="transmembrane region" description="Helical" evidence="5">
    <location>
        <begin position="102"/>
        <end position="126"/>
    </location>
</feature>
<dbReference type="OrthoDB" id="7688451at2"/>
<evidence type="ECO:0000313" key="8">
    <source>
        <dbReference type="EMBL" id="SDW23656.1"/>
    </source>
</evidence>
<dbReference type="EMBL" id="FNNA01000001">
    <property type="protein sequence ID" value="SDW23656.1"/>
    <property type="molecule type" value="Genomic_DNA"/>
</dbReference>
<evidence type="ECO:0000313" key="7">
    <source>
        <dbReference type="EMBL" id="KGJ23633.1"/>
    </source>
</evidence>
<keyword evidence="10" id="KW-1185">Reference proteome</keyword>
<dbReference type="Pfam" id="PF04893">
    <property type="entry name" value="Yip1"/>
    <property type="match status" value="1"/>
</dbReference>
<gene>
    <name evidence="7" type="ORF">IX56_00615</name>
    <name evidence="8" type="ORF">SAMN05444276_101468</name>
</gene>
<comment type="subcellular location">
    <subcellularLocation>
        <location evidence="1">Membrane</location>
        <topology evidence="1">Multi-pass membrane protein</topology>
    </subcellularLocation>
</comment>
<dbReference type="Proteomes" id="UP000029858">
    <property type="component" value="Unassembled WGS sequence"/>
</dbReference>
<dbReference type="GO" id="GO:0016020">
    <property type="term" value="C:membrane"/>
    <property type="evidence" value="ECO:0007669"/>
    <property type="project" value="UniProtKB-SubCell"/>
</dbReference>